<organism evidence="8 9">
    <name type="scientific">Zavarzinia aquatilis</name>
    <dbReference type="NCBI Taxonomy" id="2211142"/>
    <lineage>
        <taxon>Bacteria</taxon>
        <taxon>Pseudomonadati</taxon>
        <taxon>Pseudomonadota</taxon>
        <taxon>Alphaproteobacteria</taxon>
        <taxon>Rhodospirillales</taxon>
        <taxon>Zavarziniaceae</taxon>
        <taxon>Zavarzinia</taxon>
    </lineage>
</organism>
<feature type="signal peptide" evidence="6">
    <location>
        <begin position="1"/>
        <end position="20"/>
    </location>
</feature>
<evidence type="ECO:0000256" key="4">
    <source>
        <dbReference type="ARBA" id="ARBA00031484"/>
    </source>
</evidence>
<evidence type="ECO:0000313" key="9">
    <source>
        <dbReference type="Proteomes" id="UP000245461"/>
    </source>
</evidence>
<dbReference type="PROSITE" id="PS50198">
    <property type="entry name" value="PPIC_PPIASE_2"/>
    <property type="match status" value="1"/>
</dbReference>
<name>A0A317ECL4_9PROT</name>
<dbReference type="Gene3D" id="3.10.50.40">
    <property type="match status" value="1"/>
</dbReference>
<proteinExistence type="inferred from homology"/>
<accession>A0A317ECL4</accession>
<evidence type="ECO:0000259" key="7">
    <source>
        <dbReference type="PROSITE" id="PS50198"/>
    </source>
</evidence>
<dbReference type="SUPFAM" id="SSF54534">
    <property type="entry name" value="FKBP-like"/>
    <property type="match status" value="1"/>
</dbReference>
<dbReference type="OrthoDB" id="9812372at2"/>
<evidence type="ECO:0000256" key="6">
    <source>
        <dbReference type="SAM" id="SignalP"/>
    </source>
</evidence>
<dbReference type="Pfam" id="PF13145">
    <property type="entry name" value="Rotamase_2"/>
    <property type="match status" value="1"/>
</dbReference>
<sequence>MRRALLGLVIGLGLAGPVAAADEVIARVGGVDMTATEVRALLDGLSPQQREALAKDPAALGRLLRQMLAGRLLLAEAEAKKWDKRPEVAAAIERARQSVIVESYLQTKAVAPDGYPSEADIASAYDANRTSFLVPRQYRLAQIFIALPKGADKAAEAAAQKKLAAVQAALKPKGADFLALAKQFSDEEGAGADPAFAAETAIRPEIRERIAGLDEGAVTDPIRLDDGWHLVKLFATKAAYTRPLDEVRPQLVEALRRERAQVEAQNYMAGLLQANPAAINEIALTRLLAGEGQ</sequence>
<protein>
    <recommendedName>
        <fullName evidence="2">Parvulin-like PPIase</fullName>
    </recommendedName>
    <alternativeName>
        <fullName evidence="3">Peptidyl-prolyl cis-trans isomerase plp</fullName>
    </alternativeName>
    <alternativeName>
        <fullName evidence="4">Rotamase plp</fullName>
    </alternativeName>
</protein>
<evidence type="ECO:0000313" key="8">
    <source>
        <dbReference type="EMBL" id="PWR24649.1"/>
    </source>
</evidence>
<evidence type="ECO:0000256" key="5">
    <source>
        <dbReference type="PROSITE-ProRule" id="PRU00278"/>
    </source>
</evidence>
<dbReference type="PANTHER" id="PTHR47245:SF3">
    <property type="entry name" value="PEPTIDYL-PROLYL CIS-TRANS ISOMERASE, PPIC-TYPE-RELATED"/>
    <property type="match status" value="1"/>
</dbReference>
<dbReference type="Proteomes" id="UP000245461">
    <property type="component" value="Unassembled WGS sequence"/>
</dbReference>
<comment type="similarity">
    <text evidence="1">Belongs to the PpiC/parvulin rotamase family.</text>
</comment>
<dbReference type="InterPro" id="IPR050245">
    <property type="entry name" value="PrsA_foldase"/>
</dbReference>
<dbReference type="InterPro" id="IPR046357">
    <property type="entry name" value="PPIase_dom_sf"/>
</dbReference>
<keyword evidence="6" id="KW-0732">Signal</keyword>
<dbReference type="AlphaFoldDB" id="A0A317ECL4"/>
<dbReference type="InterPro" id="IPR000297">
    <property type="entry name" value="PPIase_PpiC"/>
</dbReference>
<keyword evidence="5" id="KW-0697">Rotamase</keyword>
<dbReference type="PANTHER" id="PTHR47245">
    <property type="entry name" value="PEPTIDYLPROLYL ISOMERASE"/>
    <property type="match status" value="1"/>
</dbReference>
<reference evidence="8 9" key="1">
    <citation type="submission" date="2018-05" db="EMBL/GenBank/DDBJ databases">
        <title>Zavarzinia sp. HR-AS.</title>
        <authorList>
            <person name="Lee Y."/>
            <person name="Jeon C.O."/>
        </authorList>
    </citation>
    <scope>NUCLEOTIDE SEQUENCE [LARGE SCALE GENOMIC DNA]</scope>
    <source>
        <strain evidence="8 9">HR-AS</strain>
    </source>
</reference>
<evidence type="ECO:0000256" key="1">
    <source>
        <dbReference type="ARBA" id="ARBA00007656"/>
    </source>
</evidence>
<evidence type="ECO:0000256" key="3">
    <source>
        <dbReference type="ARBA" id="ARBA00030642"/>
    </source>
</evidence>
<dbReference type="RefSeq" id="WP_109904288.1">
    <property type="nucleotide sequence ID" value="NZ_QGLE01000003.1"/>
</dbReference>
<dbReference type="GO" id="GO:0003755">
    <property type="term" value="F:peptidyl-prolyl cis-trans isomerase activity"/>
    <property type="evidence" value="ECO:0007669"/>
    <property type="project" value="UniProtKB-KW"/>
</dbReference>
<dbReference type="SUPFAM" id="SSF109998">
    <property type="entry name" value="Triger factor/SurA peptide-binding domain-like"/>
    <property type="match status" value="1"/>
</dbReference>
<feature type="chain" id="PRO_5016234446" description="Parvulin-like PPIase" evidence="6">
    <location>
        <begin position="21"/>
        <end position="293"/>
    </location>
</feature>
<dbReference type="InterPro" id="IPR027304">
    <property type="entry name" value="Trigger_fact/SurA_dom_sf"/>
</dbReference>
<evidence type="ECO:0000256" key="2">
    <source>
        <dbReference type="ARBA" id="ARBA00018370"/>
    </source>
</evidence>
<feature type="domain" description="PpiC" evidence="7">
    <location>
        <begin position="135"/>
        <end position="235"/>
    </location>
</feature>
<keyword evidence="9" id="KW-1185">Reference proteome</keyword>
<dbReference type="EMBL" id="QGLE01000003">
    <property type="protein sequence ID" value="PWR24649.1"/>
    <property type="molecule type" value="Genomic_DNA"/>
</dbReference>
<comment type="caution">
    <text evidence="8">The sequence shown here is derived from an EMBL/GenBank/DDBJ whole genome shotgun (WGS) entry which is preliminary data.</text>
</comment>
<keyword evidence="5 8" id="KW-0413">Isomerase</keyword>
<gene>
    <name evidence="8" type="ORF">DKG74_07550</name>
</gene>